<feature type="compositionally biased region" description="Polar residues" evidence="1">
    <location>
        <begin position="44"/>
        <end position="56"/>
    </location>
</feature>
<feature type="region of interest" description="Disordered" evidence="1">
    <location>
        <begin position="1"/>
        <end position="69"/>
    </location>
</feature>
<name>A0AAE2CRY3_9LAMI</name>
<protein>
    <submittedName>
        <fullName evidence="2">Uncharacterized protein</fullName>
    </submittedName>
</protein>
<organism evidence="2 3">
    <name type="scientific">Sesamum alatum</name>
    <dbReference type="NCBI Taxonomy" id="300844"/>
    <lineage>
        <taxon>Eukaryota</taxon>
        <taxon>Viridiplantae</taxon>
        <taxon>Streptophyta</taxon>
        <taxon>Embryophyta</taxon>
        <taxon>Tracheophyta</taxon>
        <taxon>Spermatophyta</taxon>
        <taxon>Magnoliopsida</taxon>
        <taxon>eudicotyledons</taxon>
        <taxon>Gunneridae</taxon>
        <taxon>Pentapetalae</taxon>
        <taxon>asterids</taxon>
        <taxon>lamiids</taxon>
        <taxon>Lamiales</taxon>
        <taxon>Pedaliaceae</taxon>
        <taxon>Sesamum</taxon>
    </lineage>
</organism>
<feature type="compositionally biased region" description="Low complexity" evidence="1">
    <location>
        <begin position="21"/>
        <end position="32"/>
    </location>
</feature>
<gene>
    <name evidence="2" type="ORF">Salat_0992600</name>
</gene>
<dbReference type="AlphaFoldDB" id="A0AAE2CRY3"/>
<reference evidence="2" key="2">
    <citation type="journal article" date="2024" name="Plant">
        <title>Genomic evolution and insights into agronomic trait innovations of Sesamum species.</title>
        <authorList>
            <person name="Miao H."/>
            <person name="Wang L."/>
            <person name="Qu L."/>
            <person name="Liu H."/>
            <person name="Sun Y."/>
            <person name="Le M."/>
            <person name="Wang Q."/>
            <person name="Wei S."/>
            <person name="Zheng Y."/>
            <person name="Lin W."/>
            <person name="Duan Y."/>
            <person name="Cao H."/>
            <person name="Xiong S."/>
            <person name="Wang X."/>
            <person name="Wei L."/>
            <person name="Li C."/>
            <person name="Ma Q."/>
            <person name="Ju M."/>
            <person name="Zhao R."/>
            <person name="Li G."/>
            <person name="Mu C."/>
            <person name="Tian Q."/>
            <person name="Mei H."/>
            <person name="Zhang T."/>
            <person name="Gao T."/>
            <person name="Zhang H."/>
        </authorList>
    </citation>
    <scope>NUCLEOTIDE SEQUENCE</scope>
    <source>
        <strain evidence="2">3651</strain>
    </source>
</reference>
<reference evidence="2" key="1">
    <citation type="submission" date="2020-06" db="EMBL/GenBank/DDBJ databases">
        <authorList>
            <person name="Li T."/>
            <person name="Hu X."/>
            <person name="Zhang T."/>
            <person name="Song X."/>
            <person name="Zhang H."/>
            <person name="Dai N."/>
            <person name="Sheng W."/>
            <person name="Hou X."/>
            <person name="Wei L."/>
        </authorList>
    </citation>
    <scope>NUCLEOTIDE SEQUENCE</scope>
    <source>
        <strain evidence="2">3651</strain>
        <tissue evidence="2">Leaf</tissue>
    </source>
</reference>
<sequence length="120" mass="12659">MHYDIQIQAELDGPPHTDTSAFAPPFHPMHPARMGPANPPATPNPSQNSASRPQTTLSAGGRGGAGALEESARGVWSYSVYSSAVVRNFEPSQAQGNMKGCTPPPPHPTPCFYRLPPAPS</sequence>
<evidence type="ECO:0000313" key="2">
    <source>
        <dbReference type="EMBL" id="KAK4432305.1"/>
    </source>
</evidence>
<evidence type="ECO:0000256" key="1">
    <source>
        <dbReference type="SAM" id="MobiDB-lite"/>
    </source>
</evidence>
<accession>A0AAE2CRY3</accession>
<proteinExistence type="predicted"/>
<comment type="caution">
    <text evidence="2">The sequence shown here is derived from an EMBL/GenBank/DDBJ whole genome shotgun (WGS) entry which is preliminary data.</text>
</comment>
<dbReference type="Proteomes" id="UP001293254">
    <property type="component" value="Unassembled WGS sequence"/>
</dbReference>
<keyword evidence="3" id="KW-1185">Reference proteome</keyword>
<feature type="region of interest" description="Disordered" evidence="1">
    <location>
        <begin position="93"/>
        <end position="120"/>
    </location>
</feature>
<dbReference type="EMBL" id="JACGWO010000003">
    <property type="protein sequence ID" value="KAK4432305.1"/>
    <property type="molecule type" value="Genomic_DNA"/>
</dbReference>
<evidence type="ECO:0000313" key="3">
    <source>
        <dbReference type="Proteomes" id="UP001293254"/>
    </source>
</evidence>